<feature type="compositionally biased region" description="Polar residues" evidence="1">
    <location>
        <begin position="169"/>
        <end position="182"/>
    </location>
</feature>
<feature type="region of interest" description="Disordered" evidence="1">
    <location>
        <begin position="163"/>
        <end position="187"/>
    </location>
</feature>
<reference evidence="2" key="1">
    <citation type="submission" date="2020-10" db="EMBL/GenBank/DDBJ databases">
        <authorList>
            <person name="Sedaghatjoo S."/>
        </authorList>
    </citation>
    <scope>NUCLEOTIDE SEQUENCE</scope>
    <source>
        <strain evidence="2">AZH3</strain>
    </source>
</reference>
<proteinExistence type="predicted"/>
<gene>
    <name evidence="2" type="ORF">JKIAZH3_G2914</name>
</gene>
<comment type="caution">
    <text evidence="2">The sequence shown here is derived from an EMBL/GenBank/DDBJ whole genome shotgun (WGS) entry which is preliminary data.</text>
</comment>
<protein>
    <submittedName>
        <fullName evidence="2">Uncharacterized protein</fullName>
    </submittedName>
</protein>
<evidence type="ECO:0000313" key="2">
    <source>
        <dbReference type="EMBL" id="CAD6930831.1"/>
    </source>
</evidence>
<sequence length="372" mass="40753">MTIMLGAEAAKGALGHGLLRDVTRRHYTHDTANVIWTALAMEESLPTNIKDNLERSNRFYLQWGGYATRAMAQALRRSSSDDDKSGVAVQDLAIPTDLTKSELDNIESSTEMERLKTLIESSLDRIKKATGSEFGVRVPHKDLQALAEKHPIRDAVQIFLGARAKQRSTRQSPQMTSTTTPNPKNPAAENVLGDIGLTSTSSIGALGFNIYGSADSAAKLVAMARARRSEKDSELKVNKTVPVLTGTKDFVTWRMMLLGLFVPYLGGRYWHLLQKDPSTSVDAYRNIFAPSDDKPIDREEAAAHRSADLIAVHGLLLQTLHVDVLQSFNEETSSGNFDGGRLWDALSAKYAGKDLGSKRAAENAIRTSSLEP</sequence>
<dbReference type="EMBL" id="CAJHJG010003375">
    <property type="protein sequence ID" value="CAD6930831.1"/>
    <property type="molecule type" value="Genomic_DNA"/>
</dbReference>
<evidence type="ECO:0000256" key="1">
    <source>
        <dbReference type="SAM" id="MobiDB-lite"/>
    </source>
</evidence>
<name>A0ABN7IVF4_9BASI</name>
<accession>A0ABN7IVF4</accession>
<keyword evidence="3" id="KW-1185">Reference proteome</keyword>
<dbReference type="Proteomes" id="UP000836402">
    <property type="component" value="Unassembled WGS sequence"/>
</dbReference>
<organism evidence="2 3">
    <name type="scientific">Tilletia caries</name>
    <name type="common">wheat bunt fungus</name>
    <dbReference type="NCBI Taxonomy" id="13290"/>
    <lineage>
        <taxon>Eukaryota</taxon>
        <taxon>Fungi</taxon>
        <taxon>Dikarya</taxon>
        <taxon>Basidiomycota</taxon>
        <taxon>Ustilaginomycotina</taxon>
        <taxon>Exobasidiomycetes</taxon>
        <taxon>Tilletiales</taxon>
        <taxon>Tilletiaceae</taxon>
        <taxon>Tilletia</taxon>
    </lineage>
</organism>
<evidence type="ECO:0000313" key="3">
    <source>
        <dbReference type="Proteomes" id="UP000836402"/>
    </source>
</evidence>